<keyword evidence="4 7" id="KW-0812">Transmembrane</keyword>
<dbReference type="NCBIfam" id="NF006518">
    <property type="entry name" value="PRK08965.1-2"/>
    <property type="match status" value="1"/>
</dbReference>
<dbReference type="Pfam" id="PF01899">
    <property type="entry name" value="MNHE"/>
    <property type="match status" value="1"/>
</dbReference>
<evidence type="ECO:0000256" key="5">
    <source>
        <dbReference type="ARBA" id="ARBA00022989"/>
    </source>
</evidence>
<dbReference type="RefSeq" id="WP_160759566.1">
    <property type="nucleotide sequence ID" value="NZ_BAAADZ010000002.1"/>
</dbReference>
<dbReference type="OrthoDB" id="9807187at2"/>
<reference evidence="8 11" key="2">
    <citation type="submission" date="2020-08" db="EMBL/GenBank/DDBJ databases">
        <title>Genomic Encyclopedia of Type Strains, Phase IV (KMG-IV): sequencing the most valuable type-strain genomes for metagenomic binning, comparative biology and taxonomic classification.</title>
        <authorList>
            <person name="Goeker M."/>
        </authorList>
    </citation>
    <scope>NUCLEOTIDE SEQUENCE [LARGE SCALE GENOMIC DNA]</scope>
    <source>
        <strain evidence="8 11">DSM 8510</strain>
    </source>
</reference>
<organism evidence="9 10">
    <name type="scientific">Erythrobacter ramosus</name>
    <dbReference type="NCBI Taxonomy" id="35811"/>
    <lineage>
        <taxon>Bacteria</taxon>
        <taxon>Pseudomonadati</taxon>
        <taxon>Pseudomonadota</taxon>
        <taxon>Alphaproteobacteria</taxon>
        <taxon>Sphingomonadales</taxon>
        <taxon>Erythrobacteraceae</taxon>
        <taxon>Erythrobacter/Porphyrobacter group</taxon>
        <taxon>Erythrobacter</taxon>
    </lineage>
</organism>
<dbReference type="EMBL" id="WTYB01000001">
    <property type="protein sequence ID" value="MXP37430.1"/>
    <property type="molecule type" value="Genomic_DNA"/>
</dbReference>
<evidence type="ECO:0000256" key="2">
    <source>
        <dbReference type="ARBA" id="ARBA00006228"/>
    </source>
</evidence>
<dbReference type="PIRSF" id="PIRSF019239">
    <property type="entry name" value="MrpE"/>
    <property type="match status" value="1"/>
</dbReference>
<evidence type="ECO:0000313" key="10">
    <source>
        <dbReference type="Proteomes" id="UP000430021"/>
    </source>
</evidence>
<comment type="subcellular location">
    <subcellularLocation>
        <location evidence="1">Cell membrane</location>
        <topology evidence="1">Multi-pass membrane protein</topology>
    </subcellularLocation>
</comment>
<gene>
    <name evidence="8" type="ORF">FHS52_000872</name>
    <name evidence="9" type="ORF">GRI59_02235</name>
</gene>
<protein>
    <submittedName>
        <fullName evidence="8">Multicomponent K+:H+ antiporter subunit E</fullName>
    </submittedName>
    <submittedName>
        <fullName evidence="9">Na+/H+ antiporter subunit E</fullName>
    </submittedName>
</protein>
<comment type="caution">
    <text evidence="9">The sequence shown here is derived from an EMBL/GenBank/DDBJ whole genome shotgun (WGS) entry which is preliminary data.</text>
</comment>
<feature type="transmembrane region" description="Helical" evidence="7">
    <location>
        <begin position="61"/>
        <end position="84"/>
    </location>
</feature>
<evidence type="ECO:0000256" key="3">
    <source>
        <dbReference type="ARBA" id="ARBA00022475"/>
    </source>
</evidence>
<dbReference type="InterPro" id="IPR002758">
    <property type="entry name" value="Cation_antiport_E"/>
</dbReference>
<reference evidence="9 10" key="1">
    <citation type="submission" date="2019-12" db="EMBL/GenBank/DDBJ databases">
        <title>Genomic-based taxomic classification of the family Erythrobacteraceae.</title>
        <authorList>
            <person name="Xu L."/>
        </authorList>
    </citation>
    <scope>NUCLEOTIDE SEQUENCE [LARGE SCALE GENOMIC DNA]</scope>
    <source>
        <strain evidence="9 10">JCM 10282</strain>
    </source>
</reference>
<accession>A0A6I4UEV8</accession>
<evidence type="ECO:0000256" key="4">
    <source>
        <dbReference type="ARBA" id="ARBA00022692"/>
    </source>
</evidence>
<evidence type="ECO:0000313" key="9">
    <source>
        <dbReference type="EMBL" id="MXP37430.1"/>
    </source>
</evidence>
<dbReference type="EMBL" id="JACICE010000001">
    <property type="protein sequence ID" value="MBB3774929.1"/>
    <property type="molecule type" value="Genomic_DNA"/>
</dbReference>
<dbReference type="AlphaFoldDB" id="A0A6I4UEV8"/>
<feature type="transmembrane region" description="Helical" evidence="7">
    <location>
        <begin position="6"/>
        <end position="24"/>
    </location>
</feature>
<name>A0A6I4UEV8_9SPHN</name>
<dbReference type="PANTHER" id="PTHR34584">
    <property type="entry name" value="NA(+)/H(+) ANTIPORTER SUBUNIT E1"/>
    <property type="match status" value="1"/>
</dbReference>
<comment type="similarity">
    <text evidence="2">Belongs to the CPA3 antiporters (TC 2.A.63) subunit E family.</text>
</comment>
<dbReference type="GO" id="GO:0008324">
    <property type="term" value="F:monoatomic cation transmembrane transporter activity"/>
    <property type="evidence" value="ECO:0007669"/>
    <property type="project" value="InterPro"/>
</dbReference>
<evidence type="ECO:0000256" key="6">
    <source>
        <dbReference type="ARBA" id="ARBA00023136"/>
    </source>
</evidence>
<evidence type="ECO:0000256" key="1">
    <source>
        <dbReference type="ARBA" id="ARBA00004651"/>
    </source>
</evidence>
<evidence type="ECO:0000256" key="7">
    <source>
        <dbReference type="SAM" id="Phobius"/>
    </source>
</evidence>
<dbReference type="Proteomes" id="UP000548685">
    <property type="component" value="Unassembled WGS sequence"/>
</dbReference>
<keyword evidence="6 7" id="KW-0472">Membrane</keyword>
<keyword evidence="5 7" id="KW-1133">Transmembrane helix</keyword>
<dbReference type="GO" id="GO:0005886">
    <property type="term" value="C:plasma membrane"/>
    <property type="evidence" value="ECO:0007669"/>
    <property type="project" value="UniProtKB-SubCell"/>
</dbReference>
<sequence length="162" mass="17804">MTNRLLPHPGLSLLLVVMWVVMVSDLTFGTLFLGIVFGILVPIFTAPWWPERPPVRLVPALGYLGIVLWDIVVANFHVAAIILFKPNRDLKPAWLTIPLDLSSPEAITVFAGTISLTPGTVSSDISACGQYLLVHALHAPDPAGEITKVKARYEARLKEIFR</sequence>
<keyword evidence="3" id="KW-1003">Cell membrane</keyword>
<proteinExistence type="inferred from homology"/>
<dbReference type="PANTHER" id="PTHR34584:SF1">
    <property type="entry name" value="NA(+)_H(+) ANTIPORTER SUBUNIT E1"/>
    <property type="match status" value="1"/>
</dbReference>
<evidence type="ECO:0000313" key="8">
    <source>
        <dbReference type="EMBL" id="MBB3774929.1"/>
    </source>
</evidence>
<evidence type="ECO:0000313" key="11">
    <source>
        <dbReference type="Proteomes" id="UP000548685"/>
    </source>
</evidence>
<keyword evidence="11" id="KW-1185">Reference proteome</keyword>
<dbReference type="Proteomes" id="UP000430021">
    <property type="component" value="Unassembled WGS sequence"/>
</dbReference>